<gene>
    <name evidence="3" type="ORF">DN069_02090</name>
</gene>
<dbReference type="InterPro" id="IPR002937">
    <property type="entry name" value="Amino_oxidase"/>
</dbReference>
<organism evidence="3 4">
    <name type="scientific">Streptacidiphilus pinicola</name>
    <dbReference type="NCBI Taxonomy" id="2219663"/>
    <lineage>
        <taxon>Bacteria</taxon>
        <taxon>Bacillati</taxon>
        <taxon>Actinomycetota</taxon>
        <taxon>Actinomycetes</taxon>
        <taxon>Kitasatosporales</taxon>
        <taxon>Streptomycetaceae</taxon>
        <taxon>Streptacidiphilus</taxon>
    </lineage>
</organism>
<reference evidence="3 4" key="1">
    <citation type="submission" date="2018-06" db="EMBL/GenBank/DDBJ databases">
        <title>Streptacidiphilus pinicola sp. nov., isolated from pine grove soil.</title>
        <authorList>
            <person name="Roh S.G."/>
            <person name="Park S."/>
            <person name="Kim M.-K."/>
            <person name="Yun B.-R."/>
            <person name="Park J."/>
            <person name="Kim M.J."/>
            <person name="Kim Y.S."/>
            <person name="Kim S.B."/>
        </authorList>
    </citation>
    <scope>NUCLEOTIDE SEQUENCE [LARGE SCALE GENOMIC DNA]</scope>
    <source>
        <strain evidence="3 4">MMS16-CNU450</strain>
    </source>
</reference>
<feature type="region of interest" description="Disordered" evidence="1">
    <location>
        <begin position="47"/>
        <end position="112"/>
    </location>
</feature>
<sequence length="535" mass="57992">MWSYRAAKASWSPLATWSSSASGRCPGVDGVPRNVGSEPPPLLVLRGPSTALPRPLRRAGRRSARIHPRAPSSQPLGRRTGVRAGFLGGTTRPRPRRLRIPGADESTRGGGVAVGRREQVAVVGSGVAGLTAAHVLRRRYDVTLFEADDRLGGHAHTHDLVDTRGVPQCVDTGFIVHNRRTYPNLLRLFSELGVATQESEMSMSVRCEGCGLEYAGARGPRGLFAQPRRAGDRRYLRMLTEVPAFHRRARRLLATPPGPTDPTVGEFALREGFSSYFVGHFLTPVVSAVWSCPGEVALAYPARHLFRFLDHHGMLAVTGSPTWRTVTGGSQEYVRRVAKQLHRVRPGTPVTRVVRHANGAEVQDARGAVGSFRAVVLALHPHQALAVLDEPTPAEREVLGAFRSSRNPALLHGDTAVLPRSRAARASWNHLLPSCDADAGAVQVTYDLNRLQRLDTPDRYLVTLNGDALVDPATVLDRMEYEHPVSTHESVAAQARLPELNTSVCAFAGAWQGWGFHEDGCRSGVAAAAALGVVW</sequence>
<dbReference type="InterPro" id="IPR050464">
    <property type="entry name" value="Zeta_carotene_desat/Oxidored"/>
</dbReference>
<evidence type="ECO:0000256" key="1">
    <source>
        <dbReference type="SAM" id="MobiDB-lite"/>
    </source>
</evidence>
<dbReference type="PANTHER" id="PTHR42923:SF17">
    <property type="entry name" value="AMINE OXIDASE DOMAIN-CONTAINING PROTEIN"/>
    <property type="match status" value="1"/>
</dbReference>
<feature type="compositionally biased region" description="Basic residues" evidence="1">
    <location>
        <begin position="55"/>
        <end position="68"/>
    </location>
</feature>
<accession>A0A2X0IQ39</accession>
<feature type="domain" description="Amine oxidase" evidence="2">
    <location>
        <begin position="127"/>
        <end position="405"/>
    </location>
</feature>
<dbReference type="EMBL" id="QKYN01000008">
    <property type="protein sequence ID" value="RAG87332.1"/>
    <property type="molecule type" value="Genomic_DNA"/>
</dbReference>
<dbReference type="OrthoDB" id="20837at2"/>
<dbReference type="InterPro" id="IPR036188">
    <property type="entry name" value="FAD/NAD-bd_sf"/>
</dbReference>
<proteinExistence type="predicted"/>
<evidence type="ECO:0000313" key="3">
    <source>
        <dbReference type="EMBL" id="RAG87332.1"/>
    </source>
</evidence>
<dbReference type="Pfam" id="PF01593">
    <property type="entry name" value="Amino_oxidase"/>
    <property type="match status" value="1"/>
</dbReference>
<dbReference type="PANTHER" id="PTHR42923">
    <property type="entry name" value="PROTOPORPHYRINOGEN OXIDASE"/>
    <property type="match status" value="1"/>
</dbReference>
<evidence type="ECO:0000259" key="2">
    <source>
        <dbReference type="Pfam" id="PF01593"/>
    </source>
</evidence>
<name>A0A2X0IQ39_9ACTN</name>
<dbReference type="Proteomes" id="UP000248889">
    <property type="component" value="Unassembled WGS sequence"/>
</dbReference>
<keyword evidence="4" id="KW-1185">Reference proteome</keyword>
<dbReference type="AlphaFoldDB" id="A0A2X0IQ39"/>
<dbReference type="GO" id="GO:0016491">
    <property type="term" value="F:oxidoreductase activity"/>
    <property type="evidence" value="ECO:0007669"/>
    <property type="project" value="InterPro"/>
</dbReference>
<dbReference type="SUPFAM" id="SSF51905">
    <property type="entry name" value="FAD/NAD(P)-binding domain"/>
    <property type="match status" value="1"/>
</dbReference>
<protein>
    <submittedName>
        <fullName evidence="3">Amine oxidase</fullName>
    </submittedName>
</protein>
<dbReference type="Gene3D" id="3.50.50.60">
    <property type="entry name" value="FAD/NAD(P)-binding domain"/>
    <property type="match status" value="1"/>
</dbReference>
<comment type="caution">
    <text evidence="3">The sequence shown here is derived from an EMBL/GenBank/DDBJ whole genome shotgun (WGS) entry which is preliminary data.</text>
</comment>
<evidence type="ECO:0000313" key="4">
    <source>
        <dbReference type="Proteomes" id="UP000248889"/>
    </source>
</evidence>